<dbReference type="Proteomes" id="UP001652504">
    <property type="component" value="Unassembled WGS sequence"/>
</dbReference>
<evidence type="ECO:0000313" key="3">
    <source>
        <dbReference type="Proteomes" id="UP001652504"/>
    </source>
</evidence>
<gene>
    <name evidence="2" type="ORF">OE749_10325</name>
</gene>
<evidence type="ECO:0000256" key="1">
    <source>
        <dbReference type="SAM" id="SignalP"/>
    </source>
</evidence>
<sequence>MSSKFVYFVAMLLTTFSISAQEKVYTDKGYPYKNLVEKSKEVKIIYRESNESITCRVDIAHAQTSFEGVTYNVSKRQFKRAPLASCLERQDAKTLLEKVTLPAR</sequence>
<protein>
    <submittedName>
        <fullName evidence="2">Uncharacterized protein</fullName>
    </submittedName>
</protein>
<evidence type="ECO:0000313" key="2">
    <source>
        <dbReference type="EMBL" id="MCV2885086.1"/>
    </source>
</evidence>
<dbReference type="RefSeq" id="WP_263712378.1">
    <property type="nucleotide sequence ID" value="NZ_JAOWKX010000005.1"/>
</dbReference>
<keyword evidence="3" id="KW-1185">Reference proteome</keyword>
<feature type="chain" id="PRO_5045329974" evidence="1">
    <location>
        <begin position="21"/>
        <end position="104"/>
    </location>
</feature>
<reference evidence="2 3" key="1">
    <citation type="submission" date="2022-10" db="EMBL/GenBank/DDBJ databases">
        <title>Aestuariibacter sp. AA17 isolated from Montipora capitata coral fragment.</title>
        <authorList>
            <person name="Emsley S.A."/>
            <person name="Pfannmuller K.M."/>
            <person name="Loughran R.M."/>
            <person name="Shlafstein M."/>
            <person name="Papke E."/>
            <person name="Saw J.H."/>
            <person name="Ushijima B."/>
            <person name="Videau P."/>
        </authorList>
    </citation>
    <scope>NUCLEOTIDE SEQUENCE [LARGE SCALE GENOMIC DNA]</scope>
    <source>
        <strain evidence="2 3">AA17</strain>
    </source>
</reference>
<comment type="caution">
    <text evidence="2">The sequence shown here is derived from an EMBL/GenBank/DDBJ whole genome shotgun (WGS) entry which is preliminary data.</text>
</comment>
<name>A0ABT3A8T0_9ALTE</name>
<feature type="signal peptide" evidence="1">
    <location>
        <begin position="1"/>
        <end position="20"/>
    </location>
</feature>
<organism evidence="2 3">
    <name type="scientific">Fluctibacter corallii</name>
    <dbReference type="NCBI Taxonomy" id="2984329"/>
    <lineage>
        <taxon>Bacteria</taxon>
        <taxon>Pseudomonadati</taxon>
        <taxon>Pseudomonadota</taxon>
        <taxon>Gammaproteobacteria</taxon>
        <taxon>Alteromonadales</taxon>
        <taxon>Alteromonadaceae</taxon>
        <taxon>Fluctibacter</taxon>
    </lineage>
</organism>
<dbReference type="EMBL" id="JAOWKX010000005">
    <property type="protein sequence ID" value="MCV2885086.1"/>
    <property type="molecule type" value="Genomic_DNA"/>
</dbReference>
<proteinExistence type="predicted"/>
<keyword evidence="1" id="KW-0732">Signal</keyword>
<accession>A0ABT3A8T0</accession>